<dbReference type="AlphaFoldDB" id="G0TTK4"/>
<organism evidence="1">
    <name type="scientific">Trypanosoma vivax (strain Y486)</name>
    <dbReference type="NCBI Taxonomy" id="1055687"/>
    <lineage>
        <taxon>Eukaryota</taxon>
        <taxon>Discoba</taxon>
        <taxon>Euglenozoa</taxon>
        <taxon>Kinetoplastea</taxon>
        <taxon>Metakinetoplastina</taxon>
        <taxon>Trypanosomatida</taxon>
        <taxon>Trypanosomatidae</taxon>
        <taxon>Trypanosoma</taxon>
        <taxon>Duttonella</taxon>
    </lineage>
</organism>
<dbReference type="EMBL" id="HE573019">
    <property type="protein sequence ID" value="CCC47285.1"/>
    <property type="molecule type" value="Genomic_DNA"/>
</dbReference>
<gene>
    <name evidence="1" type="ORF">TVY486_0304560</name>
</gene>
<proteinExistence type="predicted"/>
<evidence type="ECO:0000313" key="1">
    <source>
        <dbReference type="EMBL" id="CCC47285.1"/>
    </source>
</evidence>
<sequence>MFVFLLPPPPPPTIVALLLFDHSTGFTKREHSRRWGVRLHNSRGGNTPPAVEQVHIRKKGAARFAFSFLHALSSDLFDWVRPCGAGGDEMTEVLDRIFHCYLSIDPQLGLGAKIRKEDGQNSYRRPPSRLCRQLTF</sequence>
<reference evidence="1" key="1">
    <citation type="journal article" date="2012" name="Proc. Natl. Acad. Sci. U.S.A.">
        <title>Antigenic diversity is generated by distinct evolutionary mechanisms in African trypanosome species.</title>
        <authorList>
            <person name="Jackson A.P."/>
            <person name="Berry A."/>
            <person name="Aslett M."/>
            <person name="Allison H.C."/>
            <person name="Burton P."/>
            <person name="Vavrova-Anderson J."/>
            <person name="Brown R."/>
            <person name="Browne H."/>
            <person name="Corton N."/>
            <person name="Hauser H."/>
            <person name="Gamble J."/>
            <person name="Gilderthorp R."/>
            <person name="Marcello L."/>
            <person name="McQuillan J."/>
            <person name="Otto T.D."/>
            <person name="Quail M.A."/>
            <person name="Sanders M.J."/>
            <person name="van Tonder A."/>
            <person name="Ginger M.L."/>
            <person name="Field M.C."/>
            <person name="Barry J.D."/>
            <person name="Hertz-Fowler C."/>
            <person name="Berriman M."/>
        </authorList>
    </citation>
    <scope>NUCLEOTIDE SEQUENCE</scope>
    <source>
        <strain evidence="1">Y486</strain>
    </source>
</reference>
<dbReference type="VEuPathDB" id="TriTrypDB:TvY486_0304560"/>
<accession>G0TTK4</accession>
<protein>
    <submittedName>
        <fullName evidence="1">Uncharacterized protein</fullName>
    </submittedName>
</protein>
<name>G0TTK4_TRYVY</name>